<dbReference type="GO" id="GO:0005886">
    <property type="term" value="C:plasma membrane"/>
    <property type="evidence" value="ECO:0007669"/>
    <property type="project" value="UniProtKB-SubCell"/>
</dbReference>
<evidence type="ECO:0000256" key="3">
    <source>
        <dbReference type="ARBA" id="ARBA00022475"/>
    </source>
</evidence>
<keyword evidence="7 9" id="KW-0472">Membrane</keyword>
<evidence type="ECO:0000313" key="11">
    <source>
        <dbReference type="EMBL" id="APT93010.1"/>
    </source>
</evidence>
<name>A0A1L7D4G8_9CORY</name>
<keyword evidence="4" id="KW-0997">Cell inner membrane</keyword>
<accession>A0A1L7D4G8</accession>
<keyword evidence="2" id="KW-0813">Transport</keyword>
<dbReference type="Proteomes" id="UP000185491">
    <property type="component" value="Chromosome"/>
</dbReference>
<comment type="similarity">
    <text evidence="8">Belongs to the TsuA/YedE (TC 9.B.102) family.</text>
</comment>
<feature type="transmembrane region" description="Helical" evidence="9">
    <location>
        <begin position="69"/>
        <end position="92"/>
    </location>
</feature>
<evidence type="ECO:0000256" key="1">
    <source>
        <dbReference type="ARBA" id="ARBA00004429"/>
    </source>
</evidence>
<keyword evidence="6 9" id="KW-1133">Transmembrane helix</keyword>
<dbReference type="Gene3D" id="3.30.110.40">
    <property type="entry name" value="TusA-like domain"/>
    <property type="match status" value="1"/>
</dbReference>
<dbReference type="PANTHER" id="PTHR30574">
    <property type="entry name" value="INNER MEMBRANE PROTEIN YEDE"/>
    <property type="match status" value="1"/>
</dbReference>
<evidence type="ECO:0000313" key="12">
    <source>
        <dbReference type="Proteomes" id="UP000185491"/>
    </source>
</evidence>
<keyword evidence="12" id="KW-1185">Reference proteome</keyword>
<evidence type="ECO:0000256" key="8">
    <source>
        <dbReference type="ARBA" id="ARBA00035655"/>
    </source>
</evidence>
<dbReference type="PROSITE" id="PS01148">
    <property type="entry name" value="UPF0033"/>
    <property type="match status" value="1"/>
</dbReference>
<evidence type="ECO:0000256" key="9">
    <source>
        <dbReference type="SAM" id="Phobius"/>
    </source>
</evidence>
<gene>
    <name evidence="11" type="ORF">CPHO_09060</name>
</gene>
<dbReference type="Pfam" id="PF04143">
    <property type="entry name" value="Sulf_transp"/>
    <property type="match status" value="1"/>
</dbReference>
<sequence length="466" mass="48638">MILTGLAVGVVFGAVLQRGRFCVTGMMRDIFLNRTWRGMVALLILISVHSIGLTALVQLGVLSPGVDEFAPIGVILGGFIFGLGIILAGGCASGTWYRSAEGLVGSWIALLFYGLSAAAMKYGFLHSLNSSAKKWTLPVTTIPEALGISPWVFVALTVAGTFALWRHYAIKDAHTPSYALDAPWYQRPLSANVAGALIGVIGTVAFVLSAASGRNSGLGITTPSADIINFTATGDPDRVNWGTLLVIGLLLGAYLAAKATGEFRIRVPDASTAVRAIFGGSFMGVGAALAGGCTVGNGMVETSLFSFQGWVSLVFMTLGVGVGAKLWLRKQPVAVEQIDTVSSSDAIPGLSIPQVTGLVGVTTKKPSQPVQMDTTQVDAPAGGRVFKLDTLGAVCPFPLIEAKQAIAILEPGDSLVIDFDCTQATDSIPTWAADEGHVISDFQRVGDAGWQVTVVKNPSELKAVLV</sequence>
<dbReference type="EMBL" id="CP009249">
    <property type="protein sequence ID" value="APT93010.1"/>
    <property type="molecule type" value="Genomic_DNA"/>
</dbReference>
<feature type="transmembrane region" description="Helical" evidence="9">
    <location>
        <begin position="145"/>
        <end position="168"/>
    </location>
</feature>
<comment type="subcellular location">
    <subcellularLocation>
        <location evidence="1">Cell inner membrane</location>
        <topology evidence="1">Multi-pass membrane protein</topology>
    </subcellularLocation>
</comment>
<keyword evidence="5 9" id="KW-0812">Transmembrane</keyword>
<dbReference type="CDD" id="cd00291">
    <property type="entry name" value="SirA_YedF_YeeD"/>
    <property type="match status" value="1"/>
</dbReference>
<feature type="transmembrane region" description="Helical" evidence="9">
    <location>
        <begin position="309"/>
        <end position="328"/>
    </location>
</feature>
<organism evidence="11 12">
    <name type="scientific">Corynebacterium phocae</name>
    <dbReference type="NCBI Taxonomy" id="161895"/>
    <lineage>
        <taxon>Bacteria</taxon>
        <taxon>Bacillati</taxon>
        <taxon>Actinomycetota</taxon>
        <taxon>Actinomycetes</taxon>
        <taxon>Mycobacteriales</taxon>
        <taxon>Corynebacteriaceae</taxon>
        <taxon>Corynebacterium</taxon>
    </lineage>
</organism>
<reference evidence="11 12" key="1">
    <citation type="submission" date="2014-08" db="EMBL/GenBank/DDBJ databases">
        <title>Complete genome sequence of Corynebacterium phocae M408/89/1(T)(=DSM 44612(T)), isolated from the common seal (Phoca vitulina).</title>
        <authorList>
            <person name="Ruckert C."/>
            <person name="Albersmeier A."/>
            <person name="Winkler A."/>
            <person name="Kalinowski J."/>
        </authorList>
    </citation>
    <scope>NUCLEOTIDE SEQUENCE [LARGE SCALE GENOMIC DNA]</scope>
    <source>
        <strain evidence="11 12">M408/89/1</strain>
    </source>
</reference>
<dbReference type="RefSeq" id="WP_075735107.1">
    <property type="nucleotide sequence ID" value="NZ_CP009249.1"/>
</dbReference>
<feature type="transmembrane region" description="Helical" evidence="9">
    <location>
        <begin position="39"/>
        <end position="63"/>
    </location>
</feature>
<dbReference type="InterPro" id="IPR001455">
    <property type="entry name" value="TusA-like"/>
</dbReference>
<dbReference type="Pfam" id="PF01206">
    <property type="entry name" value="TusA"/>
    <property type="match status" value="1"/>
</dbReference>
<keyword evidence="3" id="KW-1003">Cell membrane</keyword>
<protein>
    <submittedName>
        <fullName evidence="11">Membrane protein</fullName>
    </submittedName>
</protein>
<dbReference type="InterPro" id="IPR007272">
    <property type="entry name" value="Sulf_transp_TsuA/YedE"/>
</dbReference>
<dbReference type="AlphaFoldDB" id="A0A1L7D4G8"/>
<dbReference type="SUPFAM" id="SSF64307">
    <property type="entry name" value="SirA-like"/>
    <property type="match status" value="1"/>
</dbReference>
<dbReference type="OrthoDB" id="9794165at2"/>
<evidence type="ECO:0000259" key="10">
    <source>
        <dbReference type="PROSITE" id="PS01148"/>
    </source>
</evidence>
<dbReference type="InterPro" id="IPR036868">
    <property type="entry name" value="TusA-like_sf"/>
</dbReference>
<feature type="transmembrane region" description="Helical" evidence="9">
    <location>
        <begin position="239"/>
        <end position="257"/>
    </location>
</feature>
<evidence type="ECO:0000256" key="7">
    <source>
        <dbReference type="ARBA" id="ARBA00023136"/>
    </source>
</evidence>
<dbReference type="PANTHER" id="PTHR30574:SF1">
    <property type="entry name" value="SULPHUR TRANSPORT DOMAIN-CONTAINING PROTEIN"/>
    <property type="match status" value="1"/>
</dbReference>
<feature type="transmembrane region" description="Helical" evidence="9">
    <location>
        <begin position="104"/>
        <end position="125"/>
    </location>
</feature>
<feature type="transmembrane region" description="Helical" evidence="9">
    <location>
        <begin position="189"/>
        <end position="211"/>
    </location>
</feature>
<evidence type="ECO:0000256" key="6">
    <source>
        <dbReference type="ARBA" id="ARBA00022989"/>
    </source>
</evidence>
<dbReference type="KEGG" id="cpho:CPHO_09060"/>
<feature type="domain" description="UPF0033" evidence="10">
    <location>
        <begin position="388"/>
        <end position="412"/>
    </location>
</feature>
<feature type="transmembrane region" description="Helical" evidence="9">
    <location>
        <begin position="277"/>
        <end position="297"/>
    </location>
</feature>
<evidence type="ECO:0000256" key="2">
    <source>
        <dbReference type="ARBA" id="ARBA00022448"/>
    </source>
</evidence>
<evidence type="ECO:0000256" key="5">
    <source>
        <dbReference type="ARBA" id="ARBA00022692"/>
    </source>
</evidence>
<proteinExistence type="inferred from homology"/>
<evidence type="ECO:0000256" key="4">
    <source>
        <dbReference type="ARBA" id="ARBA00022519"/>
    </source>
</evidence>